<dbReference type="SUPFAM" id="SSF89550">
    <property type="entry name" value="PHP domain-like"/>
    <property type="match status" value="1"/>
</dbReference>
<dbReference type="InterPro" id="IPR016195">
    <property type="entry name" value="Pol/histidinol_Pase-like"/>
</dbReference>
<sequence>MLQKIIDLHIHSKYSRACSKDLELPKIAQACQIKGVDIVATADFTHPAWFEHIKENLIEDNQGIYRLKDNSSLTRFILSTEISCIYKHKEAVRRLHLVLLAPNLKAVEKFNQALEKRGVNIRSDGRPIMGLSAKEILQIMLAIDPDFMMIPAHAWTPWFAIFGSKSGYDRLEDCFEELTPRIRAIETGLSSDPPMNRRLSALDKIVLVSNSDAHSLDKIGREANVLAFDNPKDINFLNIKKIIESGDRDRFLHTIEFYPEEGKYHCDGHRDCRVCLTPLQTKKANYLCPKCKKKLTVGVLHRVDDLADRNEDAIPKNIFVPHKYIVPLREIIGYVFGVGPKSKKVDKEYQNMIKKIGHEFFILLSASEEQIKKNISDGNIWLAIANTRSGNVILKGGYDGEFGQVNVLPQGANQVKQKKLF</sequence>
<organism evidence="1 2">
    <name type="scientific">Candidatus Magasanikbacteria bacterium CG10_big_fil_rev_8_21_14_0_10_40_10</name>
    <dbReference type="NCBI Taxonomy" id="1974648"/>
    <lineage>
        <taxon>Bacteria</taxon>
        <taxon>Candidatus Magasanikiibacteriota</taxon>
    </lineage>
</organism>
<protein>
    <submittedName>
        <fullName evidence="1">DNA helicase UvrD</fullName>
    </submittedName>
</protein>
<dbReference type="GO" id="GO:0004386">
    <property type="term" value="F:helicase activity"/>
    <property type="evidence" value="ECO:0007669"/>
    <property type="project" value="UniProtKB-KW"/>
</dbReference>
<keyword evidence="1" id="KW-0547">Nucleotide-binding</keyword>
<dbReference type="Gene3D" id="3.20.20.140">
    <property type="entry name" value="Metal-dependent hydrolases"/>
    <property type="match status" value="1"/>
</dbReference>
<dbReference type="EMBL" id="PFBX01000013">
    <property type="protein sequence ID" value="PIT87704.1"/>
    <property type="molecule type" value="Genomic_DNA"/>
</dbReference>
<dbReference type="Proteomes" id="UP000231183">
    <property type="component" value="Unassembled WGS sequence"/>
</dbReference>
<gene>
    <name evidence="1" type="ORF">COU31_01515</name>
</gene>
<proteinExistence type="predicted"/>
<dbReference type="CDD" id="cd19067">
    <property type="entry name" value="PfuEndoQ-like"/>
    <property type="match status" value="1"/>
</dbReference>
<keyword evidence="1" id="KW-0067">ATP-binding</keyword>
<dbReference type="PANTHER" id="PTHR40084:SF1">
    <property type="entry name" value="PHOSPHOTRANSFERASE"/>
    <property type="match status" value="1"/>
</dbReference>
<evidence type="ECO:0000313" key="2">
    <source>
        <dbReference type="Proteomes" id="UP000231183"/>
    </source>
</evidence>
<dbReference type="PANTHER" id="PTHR40084">
    <property type="entry name" value="PHOSPHOHYDROLASE, PHP FAMILY"/>
    <property type="match status" value="1"/>
</dbReference>
<keyword evidence="1" id="KW-0347">Helicase</keyword>
<dbReference type="AlphaFoldDB" id="A0A2M6W4H0"/>
<accession>A0A2M6W4H0</accession>
<keyword evidence="1" id="KW-0378">Hydrolase</keyword>
<comment type="caution">
    <text evidence="1">The sequence shown here is derived from an EMBL/GenBank/DDBJ whole genome shotgun (WGS) entry which is preliminary data.</text>
</comment>
<evidence type="ECO:0000313" key="1">
    <source>
        <dbReference type="EMBL" id="PIT87704.1"/>
    </source>
</evidence>
<name>A0A2M6W4H0_9BACT</name>
<reference evidence="2" key="1">
    <citation type="submission" date="2017-09" db="EMBL/GenBank/DDBJ databases">
        <title>Depth-based differentiation of microbial function through sediment-hosted aquifers and enrichment of novel symbionts in the deep terrestrial subsurface.</title>
        <authorList>
            <person name="Probst A.J."/>
            <person name="Ladd B."/>
            <person name="Jarett J.K."/>
            <person name="Geller-Mcgrath D.E."/>
            <person name="Sieber C.M.K."/>
            <person name="Emerson J.B."/>
            <person name="Anantharaman K."/>
            <person name="Thomas B.C."/>
            <person name="Malmstrom R."/>
            <person name="Stieglmeier M."/>
            <person name="Klingl A."/>
            <person name="Woyke T."/>
            <person name="Ryan C.M."/>
            <person name="Banfield J.F."/>
        </authorList>
    </citation>
    <scope>NUCLEOTIDE SEQUENCE [LARGE SCALE GENOMIC DNA]</scope>
</reference>